<dbReference type="SMART" id="SM00849">
    <property type="entry name" value="Lactamase_B"/>
    <property type="match status" value="1"/>
</dbReference>
<proteinExistence type="predicted"/>
<dbReference type="InterPro" id="IPR036866">
    <property type="entry name" value="RibonucZ/Hydroxyglut_hydro"/>
</dbReference>
<name>A0ABQ8UQC6_9EUKA</name>
<dbReference type="InterPro" id="IPR037482">
    <property type="entry name" value="ST1585_MBL-fold"/>
</dbReference>
<dbReference type="Gene3D" id="3.60.15.10">
    <property type="entry name" value="Ribonuclease Z/Hydroxyacylglutathione hydrolase-like"/>
    <property type="match status" value="1"/>
</dbReference>
<organism evidence="2 3">
    <name type="scientific">Paratrimastix pyriformis</name>
    <dbReference type="NCBI Taxonomy" id="342808"/>
    <lineage>
        <taxon>Eukaryota</taxon>
        <taxon>Metamonada</taxon>
        <taxon>Preaxostyla</taxon>
        <taxon>Paratrimastigidae</taxon>
        <taxon>Paratrimastix</taxon>
    </lineage>
</organism>
<feature type="domain" description="Metallo-beta-lactamase" evidence="1">
    <location>
        <begin position="17"/>
        <end position="246"/>
    </location>
</feature>
<dbReference type="PANTHER" id="PTHR42951:SF22">
    <property type="entry name" value="METALLO BETA-LACTAMASE SUPERFAMILY LIPOPROTEIN"/>
    <property type="match status" value="1"/>
</dbReference>
<protein>
    <submittedName>
        <fullName evidence="2">MBL fold metallo-hydrolase</fullName>
    </submittedName>
</protein>
<evidence type="ECO:0000259" key="1">
    <source>
        <dbReference type="SMART" id="SM00849"/>
    </source>
</evidence>
<dbReference type="InterPro" id="IPR050855">
    <property type="entry name" value="NDM-1-like"/>
</dbReference>
<dbReference type="PANTHER" id="PTHR42951">
    <property type="entry name" value="METALLO-BETA-LACTAMASE DOMAIN-CONTAINING"/>
    <property type="match status" value="1"/>
</dbReference>
<dbReference type="SUPFAM" id="SSF56281">
    <property type="entry name" value="Metallo-hydrolase/oxidoreductase"/>
    <property type="match status" value="1"/>
</dbReference>
<keyword evidence="3" id="KW-1185">Reference proteome</keyword>
<evidence type="ECO:0000313" key="2">
    <source>
        <dbReference type="EMBL" id="KAJ4459544.1"/>
    </source>
</evidence>
<gene>
    <name evidence="2" type="ORF">PAPYR_4259</name>
</gene>
<sequence length="355" mass="38182">MFSVKVVDCHYEGKPELAASYIISTPVTTAIVETGTAVNTDIILAALDEAGIQKDAVSLIAVTHVHLDHAGAAGALARQLPNAKVLCHPHGTRHLADPTALIKGATAVHGEERMRLFYGTTLPVPKEQLVATENGHCYPLGPSVSLQVHHSPGHAPHHQFLSLHAPLPGGDTPVCVGVFTGDGFAASYSFMRRPESARCPWPNVPAGRPTASLMVHAIPPQFDPVAWHGSLDLLAGLQPHLIFFTHYGPAPFTHEMIQAAHRMVRTHVFRCPIAFILLRARAQDDYVALVAAPSAAELPSIASLTTEVTALVRAQQQIAATVPDDFSDRLQVDANLCAHGITMWRQKQLSPPKKQ</sequence>
<dbReference type="CDD" id="cd07726">
    <property type="entry name" value="ST1585-like_MBL-fold"/>
    <property type="match status" value="1"/>
</dbReference>
<evidence type="ECO:0000313" key="3">
    <source>
        <dbReference type="Proteomes" id="UP001141327"/>
    </source>
</evidence>
<comment type="caution">
    <text evidence="2">The sequence shown here is derived from an EMBL/GenBank/DDBJ whole genome shotgun (WGS) entry which is preliminary data.</text>
</comment>
<dbReference type="InterPro" id="IPR001279">
    <property type="entry name" value="Metallo-B-lactamas"/>
</dbReference>
<reference evidence="2" key="1">
    <citation type="journal article" date="2022" name="bioRxiv">
        <title>Genomics of Preaxostyla Flagellates Illuminates Evolutionary Transitions and the Path Towards Mitochondrial Loss.</title>
        <authorList>
            <person name="Novak L.V.F."/>
            <person name="Treitli S.C."/>
            <person name="Pyrih J."/>
            <person name="Halakuc P."/>
            <person name="Pipaliya S.V."/>
            <person name="Vacek V."/>
            <person name="Brzon O."/>
            <person name="Soukal P."/>
            <person name="Eme L."/>
            <person name="Dacks J.B."/>
            <person name="Karnkowska A."/>
            <person name="Elias M."/>
            <person name="Hampl V."/>
        </authorList>
    </citation>
    <scope>NUCLEOTIDE SEQUENCE</scope>
    <source>
        <strain evidence="2">RCP-MX</strain>
    </source>
</reference>
<dbReference type="Pfam" id="PF00753">
    <property type="entry name" value="Lactamase_B"/>
    <property type="match status" value="1"/>
</dbReference>
<dbReference type="EMBL" id="JAPMOS010000018">
    <property type="protein sequence ID" value="KAJ4459544.1"/>
    <property type="molecule type" value="Genomic_DNA"/>
</dbReference>
<accession>A0ABQ8UQC6</accession>
<dbReference type="Proteomes" id="UP001141327">
    <property type="component" value="Unassembled WGS sequence"/>
</dbReference>